<accession>A0AAU9NME0</accession>
<sequence length="141" mass="15326">MFICFSKKLLVIQAWSIDFSVDFAFAIKRNLEHTTFKASTTQECKLLIFALAVDCVLLYGLLISSTQGEVGRKVLADISNSHGYLQKNEAFNGSKSGKVKMEKVAYSQRASISTKSRDASSLSGSSVGSQSEAVESRVTQG</sequence>
<gene>
    <name evidence="2" type="ORF">LVIROSA_LOCUS25096</name>
</gene>
<feature type="compositionally biased region" description="Low complexity" evidence="1">
    <location>
        <begin position="119"/>
        <end position="133"/>
    </location>
</feature>
<protein>
    <submittedName>
        <fullName evidence="2">Uncharacterized protein</fullName>
    </submittedName>
</protein>
<evidence type="ECO:0000256" key="1">
    <source>
        <dbReference type="SAM" id="MobiDB-lite"/>
    </source>
</evidence>
<organism evidence="2 3">
    <name type="scientific">Lactuca virosa</name>
    <dbReference type="NCBI Taxonomy" id="75947"/>
    <lineage>
        <taxon>Eukaryota</taxon>
        <taxon>Viridiplantae</taxon>
        <taxon>Streptophyta</taxon>
        <taxon>Embryophyta</taxon>
        <taxon>Tracheophyta</taxon>
        <taxon>Spermatophyta</taxon>
        <taxon>Magnoliopsida</taxon>
        <taxon>eudicotyledons</taxon>
        <taxon>Gunneridae</taxon>
        <taxon>Pentapetalae</taxon>
        <taxon>asterids</taxon>
        <taxon>campanulids</taxon>
        <taxon>Asterales</taxon>
        <taxon>Asteraceae</taxon>
        <taxon>Cichorioideae</taxon>
        <taxon>Cichorieae</taxon>
        <taxon>Lactucinae</taxon>
        <taxon>Lactuca</taxon>
    </lineage>
</organism>
<reference evidence="2 3" key="1">
    <citation type="submission" date="2022-01" db="EMBL/GenBank/DDBJ databases">
        <authorList>
            <person name="Xiong W."/>
            <person name="Schranz E."/>
        </authorList>
    </citation>
    <scope>NUCLEOTIDE SEQUENCE [LARGE SCALE GENOMIC DNA]</scope>
</reference>
<proteinExistence type="predicted"/>
<comment type="caution">
    <text evidence="2">The sequence shown here is derived from an EMBL/GenBank/DDBJ whole genome shotgun (WGS) entry which is preliminary data.</text>
</comment>
<dbReference type="EMBL" id="CAKMRJ010004445">
    <property type="protein sequence ID" value="CAH1438864.1"/>
    <property type="molecule type" value="Genomic_DNA"/>
</dbReference>
<dbReference type="Proteomes" id="UP001157418">
    <property type="component" value="Unassembled WGS sequence"/>
</dbReference>
<evidence type="ECO:0000313" key="2">
    <source>
        <dbReference type="EMBL" id="CAH1438864.1"/>
    </source>
</evidence>
<keyword evidence="3" id="KW-1185">Reference proteome</keyword>
<feature type="region of interest" description="Disordered" evidence="1">
    <location>
        <begin position="109"/>
        <end position="141"/>
    </location>
</feature>
<name>A0AAU9NME0_9ASTR</name>
<dbReference type="AlphaFoldDB" id="A0AAU9NME0"/>
<evidence type="ECO:0000313" key="3">
    <source>
        <dbReference type="Proteomes" id="UP001157418"/>
    </source>
</evidence>